<accession>A0AB34IQ97</accession>
<keyword evidence="2" id="KW-0472">Membrane</keyword>
<comment type="caution">
    <text evidence="3">The sequence shown here is derived from an EMBL/GenBank/DDBJ whole genome shotgun (WGS) entry which is preliminary data.</text>
</comment>
<feature type="transmembrane region" description="Helical" evidence="2">
    <location>
        <begin position="86"/>
        <end position="107"/>
    </location>
</feature>
<reference evidence="3 4" key="1">
    <citation type="journal article" date="2024" name="Science">
        <title>Giant polyketide synthase enzymes in the biosynthesis of giant marine polyether toxins.</title>
        <authorList>
            <person name="Fallon T.R."/>
            <person name="Shende V.V."/>
            <person name="Wierzbicki I.H."/>
            <person name="Pendleton A.L."/>
            <person name="Watervoot N.F."/>
            <person name="Auber R.P."/>
            <person name="Gonzalez D.J."/>
            <person name="Wisecaver J.H."/>
            <person name="Moore B.S."/>
        </authorList>
    </citation>
    <scope>NUCLEOTIDE SEQUENCE [LARGE SCALE GENOMIC DNA]</scope>
    <source>
        <strain evidence="3 4">12B1</strain>
    </source>
</reference>
<evidence type="ECO:0000313" key="4">
    <source>
        <dbReference type="Proteomes" id="UP001515480"/>
    </source>
</evidence>
<keyword evidence="4" id="KW-1185">Reference proteome</keyword>
<evidence type="ECO:0000313" key="3">
    <source>
        <dbReference type="EMBL" id="KAL1504225.1"/>
    </source>
</evidence>
<dbReference type="Proteomes" id="UP001515480">
    <property type="component" value="Unassembled WGS sequence"/>
</dbReference>
<feature type="compositionally biased region" description="Basic and acidic residues" evidence="1">
    <location>
        <begin position="10"/>
        <end position="27"/>
    </location>
</feature>
<feature type="compositionally biased region" description="Basic and acidic residues" evidence="1">
    <location>
        <begin position="123"/>
        <end position="141"/>
    </location>
</feature>
<dbReference type="AlphaFoldDB" id="A0AB34IQ97"/>
<proteinExistence type="predicted"/>
<gene>
    <name evidence="3" type="ORF">AB1Y20_010634</name>
</gene>
<keyword evidence="2" id="KW-1133">Transmembrane helix</keyword>
<feature type="region of interest" description="Disordered" evidence="1">
    <location>
        <begin position="123"/>
        <end position="157"/>
    </location>
</feature>
<feature type="transmembrane region" description="Helical" evidence="2">
    <location>
        <begin position="59"/>
        <end position="74"/>
    </location>
</feature>
<organism evidence="3 4">
    <name type="scientific">Prymnesium parvum</name>
    <name type="common">Toxic golden alga</name>
    <dbReference type="NCBI Taxonomy" id="97485"/>
    <lineage>
        <taxon>Eukaryota</taxon>
        <taxon>Haptista</taxon>
        <taxon>Haptophyta</taxon>
        <taxon>Prymnesiophyceae</taxon>
        <taxon>Prymnesiales</taxon>
        <taxon>Prymnesiaceae</taxon>
        <taxon>Prymnesium</taxon>
    </lineage>
</organism>
<evidence type="ECO:0000256" key="2">
    <source>
        <dbReference type="SAM" id="Phobius"/>
    </source>
</evidence>
<sequence length="157" mass="18278">MADSVQNVEVDDKKTGDKKADETKSDEELRQELAAKQAELNTVKEKARPNYPRWPKQRPSWRILIGPIIFYYGIRKTEEPTSLATMIFPIFCFTLALFVGQSIVEWIDRMEWRVKLREEAEKKYKEKAGEDQQKEKNDQKPKLRPSTSSVGSAKKRS</sequence>
<name>A0AB34IQ97_PRYPA</name>
<protein>
    <submittedName>
        <fullName evidence="3">Uncharacterized protein</fullName>
    </submittedName>
</protein>
<feature type="region of interest" description="Disordered" evidence="1">
    <location>
        <begin position="1"/>
        <end position="27"/>
    </location>
</feature>
<keyword evidence="2" id="KW-0812">Transmembrane</keyword>
<evidence type="ECO:0000256" key="1">
    <source>
        <dbReference type="SAM" id="MobiDB-lite"/>
    </source>
</evidence>
<dbReference type="EMBL" id="JBGBPQ010000020">
    <property type="protein sequence ID" value="KAL1504225.1"/>
    <property type="molecule type" value="Genomic_DNA"/>
</dbReference>